<protein>
    <submittedName>
        <fullName evidence="4">Acetyltransferase (GNAT) domain</fullName>
    </submittedName>
</protein>
<evidence type="ECO:0000313" key="5">
    <source>
        <dbReference type="Proteomes" id="UP000243535"/>
    </source>
</evidence>
<keyword evidence="1 4" id="KW-0808">Transferase</keyword>
<evidence type="ECO:0000256" key="1">
    <source>
        <dbReference type="ARBA" id="ARBA00022679"/>
    </source>
</evidence>
<gene>
    <name evidence="4" type="ORF">Ga0061063_2566</name>
</gene>
<sequence length="184" mass="20031">MSTSIFRTAHAGEAATIAALHAESWRSAYRGLLPDAYLDRTVHAERLAHWQARLAADASPACEVLLAEVDGAPAGFMCLIPDAEPENGIYLDNLHVLPAWQGLGLGRALMARAARRTRLLAPGRPLFLYVIETNHQARQCYLRWGGQETGRLMAELPGPCQLPVLRISWPDPSVAEGLAETGDL</sequence>
<feature type="domain" description="N-acetyltransferase" evidence="3">
    <location>
        <begin position="4"/>
        <end position="172"/>
    </location>
</feature>
<accession>A0A0K6H5B0</accession>
<dbReference type="InterPro" id="IPR016181">
    <property type="entry name" value="Acyl_CoA_acyltransferase"/>
</dbReference>
<dbReference type="Pfam" id="PF00583">
    <property type="entry name" value="Acetyltransf_1"/>
    <property type="match status" value="1"/>
</dbReference>
<dbReference type="RefSeq" id="WP_055434362.1">
    <property type="nucleotide sequence ID" value="NZ_CYHA01000007.1"/>
</dbReference>
<dbReference type="InterPro" id="IPR000182">
    <property type="entry name" value="GNAT_dom"/>
</dbReference>
<evidence type="ECO:0000256" key="2">
    <source>
        <dbReference type="ARBA" id="ARBA00023315"/>
    </source>
</evidence>
<dbReference type="OrthoDB" id="5292888at2"/>
<dbReference type="AlphaFoldDB" id="A0A0K6H5B0"/>
<name>A0A0K6H5B0_9NEIS</name>
<dbReference type="PANTHER" id="PTHR43877">
    <property type="entry name" value="AMINOALKYLPHOSPHONATE N-ACETYLTRANSFERASE-RELATED-RELATED"/>
    <property type="match status" value="1"/>
</dbReference>
<dbReference type="EMBL" id="CYHA01000007">
    <property type="protein sequence ID" value="CUA86066.1"/>
    <property type="molecule type" value="Genomic_DNA"/>
</dbReference>
<dbReference type="InterPro" id="IPR050832">
    <property type="entry name" value="Bact_Acetyltransf"/>
</dbReference>
<keyword evidence="5" id="KW-1185">Reference proteome</keyword>
<dbReference type="SUPFAM" id="SSF55729">
    <property type="entry name" value="Acyl-CoA N-acyltransferases (Nat)"/>
    <property type="match status" value="1"/>
</dbReference>
<evidence type="ECO:0000259" key="3">
    <source>
        <dbReference type="PROSITE" id="PS51186"/>
    </source>
</evidence>
<dbReference type="GO" id="GO:0016747">
    <property type="term" value="F:acyltransferase activity, transferring groups other than amino-acyl groups"/>
    <property type="evidence" value="ECO:0007669"/>
    <property type="project" value="InterPro"/>
</dbReference>
<evidence type="ECO:0000313" key="4">
    <source>
        <dbReference type="EMBL" id="CUA86066.1"/>
    </source>
</evidence>
<dbReference type="PROSITE" id="PS51186">
    <property type="entry name" value="GNAT"/>
    <property type="match status" value="1"/>
</dbReference>
<proteinExistence type="predicted"/>
<dbReference type="STRING" id="375574.GCA_001418035_02342"/>
<dbReference type="Gene3D" id="3.40.630.30">
    <property type="match status" value="1"/>
</dbReference>
<dbReference type="CDD" id="cd04301">
    <property type="entry name" value="NAT_SF"/>
    <property type="match status" value="1"/>
</dbReference>
<reference evidence="5" key="1">
    <citation type="submission" date="2015-08" db="EMBL/GenBank/DDBJ databases">
        <authorList>
            <person name="Varghese N."/>
        </authorList>
    </citation>
    <scope>NUCLEOTIDE SEQUENCE [LARGE SCALE GENOMIC DNA]</scope>
    <source>
        <strain evidence="5">DSM 17901</strain>
    </source>
</reference>
<keyword evidence="2" id="KW-0012">Acyltransferase</keyword>
<organism evidence="4 5">
    <name type="scientific">Gulbenkiania indica</name>
    <dbReference type="NCBI Taxonomy" id="375574"/>
    <lineage>
        <taxon>Bacteria</taxon>
        <taxon>Pseudomonadati</taxon>
        <taxon>Pseudomonadota</taxon>
        <taxon>Betaproteobacteria</taxon>
        <taxon>Neisseriales</taxon>
        <taxon>Chromobacteriaceae</taxon>
        <taxon>Gulbenkiania</taxon>
    </lineage>
</organism>
<dbReference type="Proteomes" id="UP000243535">
    <property type="component" value="Unassembled WGS sequence"/>
</dbReference>